<dbReference type="GO" id="GO:0006605">
    <property type="term" value="P:protein targeting"/>
    <property type="evidence" value="ECO:0007669"/>
    <property type="project" value="InterPro"/>
</dbReference>
<name>A0A8H9N179_VIBVL</name>
<reference evidence="8" key="1">
    <citation type="journal article" date="2018" name="Genome Biol.">
        <title>SKESA: strategic k-mer extension for scrupulous assemblies.</title>
        <authorList>
            <person name="Souvorov A."/>
            <person name="Agarwala R."/>
            <person name="Lipman D.J."/>
        </authorList>
    </citation>
    <scope>NUCLEOTIDE SEQUENCE</scope>
    <source>
        <strain evidence="8">BCW_3452</strain>
    </source>
</reference>
<dbReference type="Pfam" id="PF01311">
    <property type="entry name" value="Bac_export_1"/>
    <property type="match status" value="1"/>
</dbReference>
<evidence type="ECO:0000256" key="5">
    <source>
        <dbReference type="ARBA" id="ARBA00022989"/>
    </source>
</evidence>
<keyword evidence="6 7" id="KW-0472">Membrane</keyword>
<comment type="similarity">
    <text evidence="2">Belongs to the FliR/MopE/SpaR family.</text>
</comment>
<dbReference type="EMBL" id="DACRBY010000017">
    <property type="protein sequence ID" value="HAS8540931.1"/>
    <property type="molecule type" value="Genomic_DNA"/>
</dbReference>
<keyword evidence="3" id="KW-1003">Cell membrane</keyword>
<evidence type="ECO:0000256" key="6">
    <source>
        <dbReference type="ARBA" id="ARBA00023136"/>
    </source>
</evidence>
<evidence type="ECO:0000256" key="2">
    <source>
        <dbReference type="ARBA" id="ARBA00009772"/>
    </source>
</evidence>
<evidence type="ECO:0000313" key="8">
    <source>
        <dbReference type="EMBL" id="HAS8540931.1"/>
    </source>
</evidence>
<evidence type="ECO:0008006" key="10">
    <source>
        <dbReference type="Google" id="ProtNLM"/>
    </source>
</evidence>
<gene>
    <name evidence="8" type="ORF">I7730_14165</name>
</gene>
<dbReference type="GO" id="GO:0005886">
    <property type="term" value="C:plasma membrane"/>
    <property type="evidence" value="ECO:0007669"/>
    <property type="project" value="UniProtKB-SubCell"/>
</dbReference>
<reference evidence="8" key="2">
    <citation type="submission" date="2019-01" db="EMBL/GenBank/DDBJ databases">
        <authorList>
            <consortium name="NCBI Pathogen Detection Project"/>
        </authorList>
    </citation>
    <scope>NUCLEOTIDE SEQUENCE</scope>
    <source>
        <strain evidence="8">BCW_3452</strain>
    </source>
</reference>
<dbReference type="Proteomes" id="UP000863257">
    <property type="component" value="Unassembled WGS sequence"/>
</dbReference>
<protein>
    <recommendedName>
        <fullName evidence="10">Flagellar biosynthetic protein FliR</fullName>
    </recommendedName>
</protein>
<keyword evidence="5 7" id="KW-1133">Transmembrane helix</keyword>
<dbReference type="PANTHER" id="PTHR30065:SF1">
    <property type="entry name" value="SURFACE PRESENTATION OF ANTIGENS PROTEIN SPAR"/>
    <property type="match status" value="1"/>
</dbReference>
<feature type="transmembrane region" description="Helical" evidence="7">
    <location>
        <begin position="12"/>
        <end position="31"/>
    </location>
</feature>
<feature type="transmembrane region" description="Helical" evidence="7">
    <location>
        <begin position="86"/>
        <end position="111"/>
    </location>
</feature>
<evidence type="ECO:0000256" key="3">
    <source>
        <dbReference type="ARBA" id="ARBA00022475"/>
    </source>
</evidence>
<dbReference type="AlphaFoldDB" id="A0A8H9N179"/>
<evidence type="ECO:0000256" key="4">
    <source>
        <dbReference type="ARBA" id="ARBA00022692"/>
    </source>
</evidence>
<evidence type="ECO:0000313" key="9">
    <source>
        <dbReference type="Proteomes" id="UP000863257"/>
    </source>
</evidence>
<proteinExistence type="inferred from homology"/>
<dbReference type="PANTHER" id="PTHR30065">
    <property type="entry name" value="FLAGELLAR BIOSYNTHETIC PROTEIN FLIR"/>
    <property type="match status" value="1"/>
</dbReference>
<comment type="subcellular location">
    <subcellularLocation>
        <location evidence="1">Cell membrane</location>
        <topology evidence="1">Multi-pass membrane protein</topology>
    </subcellularLocation>
</comment>
<evidence type="ECO:0000256" key="7">
    <source>
        <dbReference type="SAM" id="Phobius"/>
    </source>
</evidence>
<feature type="transmembrane region" description="Helical" evidence="7">
    <location>
        <begin position="132"/>
        <end position="165"/>
    </location>
</feature>
<feature type="transmembrane region" description="Helical" evidence="7">
    <location>
        <begin position="221"/>
        <end position="243"/>
    </location>
</feature>
<comment type="caution">
    <text evidence="8">The sequence shown here is derived from an EMBL/GenBank/DDBJ whole genome shotgun (WGS) entry which is preliminary data.</text>
</comment>
<feature type="transmembrane region" description="Helical" evidence="7">
    <location>
        <begin position="185"/>
        <end position="209"/>
    </location>
</feature>
<dbReference type="PRINTS" id="PR00953">
    <property type="entry name" value="TYPE3IMRPROT"/>
</dbReference>
<dbReference type="InterPro" id="IPR002010">
    <property type="entry name" value="T3SS_IM_R"/>
</dbReference>
<evidence type="ECO:0000256" key="1">
    <source>
        <dbReference type="ARBA" id="ARBA00004651"/>
    </source>
</evidence>
<accession>A0A8H9N179</accession>
<sequence>MYSGLLMQQSFPWLVAFYLVFFRLLAFTVVIPIVTTKRIPRKVMVLASMALSLLLAERLQETITVVPESYTLSLILLDGLRNAVVGFVYGAVLFLAFEIVKLAATLTAFAIQLGFAQMVDPSSGGNNSVVSNLMFIVVSLMFIASGGLQFIVEIATLSFSTYPLLGLSVTSADFKALVETFSQVIAISVTVALPFMACGLLLNLGLALVAKVAPAFNLFSIGFPLCIVLGVVILGYSITYVVADLYHAFMFLVKEFLVELS</sequence>
<keyword evidence="4 7" id="KW-0812">Transmembrane</keyword>
<organism evidence="8 9">
    <name type="scientific">Vibrio vulnificus</name>
    <dbReference type="NCBI Taxonomy" id="672"/>
    <lineage>
        <taxon>Bacteria</taxon>
        <taxon>Pseudomonadati</taxon>
        <taxon>Pseudomonadota</taxon>
        <taxon>Gammaproteobacteria</taxon>
        <taxon>Vibrionales</taxon>
        <taxon>Vibrionaceae</taxon>
        <taxon>Vibrio</taxon>
    </lineage>
</organism>